<dbReference type="InterPro" id="IPR000477">
    <property type="entry name" value="RT_dom"/>
</dbReference>
<accession>A0AAD9U4S7</accession>
<evidence type="ECO:0000259" key="1">
    <source>
        <dbReference type="PROSITE" id="PS50878"/>
    </source>
</evidence>
<dbReference type="Proteomes" id="UP001280121">
    <property type="component" value="Unassembled WGS sequence"/>
</dbReference>
<protein>
    <recommendedName>
        <fullName evidence="1">Reverse transcriptase domain-containing protein</fullName>
    </recommendedName>
</protein>
<feature type="domain" description="Reverse transcriptase" evidence="1">
    <location>
        <begin position="34"/>
        <end position="198"/>
    </location>
</feature>
<dbReference type="EMBL" id="JANJYI010000005">
    <property type="protein sequence ID" value="KAK2647697.1"/>
    <property type="molecule type" value="Genomic_DNA"/>
</dbReference>
<dbReference type="PANTHER" id="PTHR31635:SF196">
    <property type="entry name" value="REVERSE TRANSCRIPTASE DOMAIN-CONTAINING PROTEIN-RELATED"/>
    <property type="match status" value="1"/>
</dbReference>
<dbReference type="InterPro" id="IPR043502">
    <property type="entry name" value="DNA/RNA_pol_sf"/>
</dbReference>
<organism evidence="2 3">
    <name type="scientific">Dipteronia dyeriana</name>
    <dbReference type="NCBI Taxonomy" id="168575"/>
    <lineage>
        <taxon>Eukaryota</taxon>
        <taxon>Viridiplantae</taxon>
        <taxon>Streptophyta</taxon>
        <taxon>Embryophyta</taxon>
        <taxon>Tracheophyta</taxon>
        <taxon>Spermatophyta</taxon>
        <taxon>Magnoliopsida</taxon>
        <taxon>eudicotyledons</taxon>
        <taxon>Gunneridae</taxon>
        <taxon>Pentapetalae</taxon>
        <taxon>rosids</taxon>
        <taxon>malvids</taxon>
        <taxon>Sapindales</taxon>
        <taxon>Sapindaceae</taxon>
        <taxon>Hippocastanoideae</taxon>
        <taxon>Acereae</taxon>
        <taxon>Dipteronia</taxon>
    </lineage>
</organism>
<dbReference type="CDD" id="cd01650">
    <property type="entry name" value="RT_nLTR_like"/>
    <property type="match status" value="1"/>
</dbReference>
<dbReference type="PROSITE" id="PS50878">
    <property type="entry name" value="RT_POL"/>
    <property type="match status" value="1"/>
</dbReference>
<evidence type="ECO:0000313" key="2">
    <source>
        <dbReference type="EMBL" id="KAK2647697.1"/>
    </source>
</evidence>
<sequence length="198" mass="22207">MNPSKAPGKDGLSAMFYQKFRDTIGTSVTAACLEILNGGRSVEDINSTVITLIPKTQNPVSMTDYRPISLCNVVYKIIAKVITNRLKGVMGKVISENQCAFIPGRLIFDNTIVGFECLHRLKINWRKKGSMAIKIDIAKAYDRVEWNFIEKMMLRMGFSTKWVKLVMNCVSKVSYSFMLNGEICGNIKPSRGLRQGDP</sequence>
<gene>
    <name evidence="2" type="ORF">Ddye_015186</name>
</gene>
<dbReference type="Pfam" id="PF00078">
    <property type="entry name" value="RVT_1"/>
    <property type="match status" value="1"/>
</dbReference>
<proteinExistence type="predicted"/>
<keyword evidence="3" id="KW-1185">Reference proteome</keyword>
<evidence type="ECO:0000313" key="3">
    <source>
        <dbReference type="Proteomes" id="UP001280121"/>
    </source>
</evidence>
<dbReference type="SUPFAM" id="SSF56672">
    <property type="entry name" value="DNA/RNA polymerases"/>
    <property type="match status" value="1"/>
</dbReference>
<dbReference type="AlphaFoldDB" id="A0AAD9U4S7"/>
<dbReference type="PANTHER" id="PTHR31635">
    <property type="entry name" value="REVERSE TRANSCRIPTASE DOMAIN-CONTAINING PROTEIN-RELATED"/>
    <property type="match status" value="1"/>
</dbReference>
<reference evidence="2" key="1">
    <citation type="journal article" date="2023" name="Plant J.">
        <title>Genome sequences and population genomics provide insights into the demographic history, inbreeding, and mutation load of two 'living fossil' tree species of Dipteronia.</title>
        <authorList>
            <person name="Feng Y."/>
            <person name="Comes H.P."/>
            <person name="Chen J."/>
            <person name="Zhu S."/>
            <person name="Lu R."/>
            <person name="Zhang X."/>
            <person name="Li P."/>
            <person name="Qiu J."/>
            <person name="Olsen K.M."/>
            <person name="Qiu Y."/>
        </authorList>
    </citation>
    <scope>NUCLEOTIDE SEQUENCE</scope>
    <source>
        <strain evidence="2">KIB01</strain>
    </source>
</reference>
<name>A0AAD9U4S7_9ROSI</name>
<comment type="caution">
    <text evidence="2">The sequence shown here is derived from an EMBL/GenBank/DDBJ whole genome shotgun (WGS) entry which is preliminary data.</text>
</comment>